<dbReference type="Gene3D" id="1.20.1700.10">
    <property type="entry name" value="AF1104-like"/>
    <property type="match status" value="1"/>
</dbReference>
<dbReference type="GeneID" id="102809554"/>
<dbReference type="CDD" id="cd24123">
    <property type="entry name" value="ASKHA_NBD_PanK-II_Pank4"/>
    <property type="match status" value="1"/>
</dbReference>
<dbReference type="Pfam" id="PF03630">
    <property type="entry name" value="Fumble"/>
    <property type="match status" value="1"/>
</dbReference>
<evidence type="ECO:0000256" key="3">
    <source>
        <dbReference type="ARBA" id="ARBA00011388"/>
    </source>
</evidence>
<evidence type="ECO:0000256" key="10">
    <source>
        <dbReference type="ARBA" id="ARBA00022993"/>
    </source>
</evidence>
<keyword evidence="8" id="KW-0378">Hydrolase</keyword>
<dbReference type="Gene3D" id="3.40.50.10880">
    <property type="entry name" value="Uncharacterised protein PF01937, DUF89, domain 3"/>
    <property type="match status" value="1"/>
</dbReference>
<evidence type="ECO:0000256" key="9">
    <source>
        <dbReference type="ARBA" id="ARBA00022840"/>
    </source>
</evidence>
<dbReference type="SUPFAM" id="SSF111321">
    <property type="entry name" value="AF1104-like"/>
    <property type="match status" value="1"/>
</dbReference>
<keyword evidence="9" id="KW-0067">ATP-binding</keyword>
<evidence type="ECO:0000256" key="5">
    <source>
        <dbReference type="ARBA" id="ARBA00022596"/>
    </source>
</evidence>
<evidence type="ECO:0000256" key="7">
    <source>
        <dbReference type="ARBA" id="ARBA00022741"/>
    </source>
</evidence>
<dbReference type="Pfam" id="PF01937">
    <property type="entry name" value="ARMT1-like_dom"/>
    <property type="match status" value="1"/>
</dbReference>
<dbReference type="NCBIfam" id="TIGR00555">
    <property type="entry name" value="panK_eukar"/>
    <property type="match status" value="1"/>
</dbReference>
<dbReference type="InterPro" id="IPR036075">
    <property type="entry name" value="ARMT-1-like_metal-bd_sf"/>
</dbReference>
<dbReference type="SUPFAM" id="SSF53067">
    <property type="entry name" value="Actin-like ATPase domain"/>
    <property type="match status" value="1"/>
</dbReference>
<evidence type="ECO:0000256" key="12">
    <source>
        <dbReference type="ARBA" id="ARBA00023211"/>
    </source>
</evidence>
<protein>
    <recommendedName>
        <fullName evidence="4">4'-phosphopantetheine phosphatase</fullName>
    </recommendedName>
    <alternativeName>
        <fullName evidence="14">Inactive pantothenic acid kinase 4</fullName>
    </alternativeName>
</protein>
<reference evidence="18" key="1">
    <citation type="submission" date="2025-08" db="UniProtKB">
        <authorList>
            <consortium name="RefSeq"/>
        </authorList>
    </citation>
    <scope>IDENTIFICATION</scope>
    <source>
        <tissue evidence="18">Testes</tissue>
    </source>
</reference>
<evidence type="ECO:0000256" key="15">
    <source>
        <dbReference type="ARBA" id="ARBA00046055"/>
    </source>
</evidence>
<comment type="subunit">
    <text evidence="3">Homodimer. Interacts with PKM.</text>
</comment>
<keyword evidence="17" id="KW-1185">Reference proteome</keyword>
<keyword evidence="6" id="KW-0479">Metal-binding</keyword>
<keyword evidence="5" id="KW-0533">Nickel</keyword>
<dbReference type="InterPro" id="IPR002791">
    <property type="entry name" value="ARMT1-like_metal-bd"/>
</dbReference>
<dbReference type="Proteomes" id="UP000694865">
    <property type="component" value="Unplaced"/>
</dbReference>
<evidence type="ECO:0000256" key="4">
    <source>
        <dbReference type="ARBA" id="ARBA00019490"/>
    </source>
</evidence>
<evidence type="ECO:0000256" key="13">
    <source>
        <dbReference type="ARBA" id="ARBA00029347"/>
    </source>
</evidence>
<evidence type="ECO:0000313" key="17">
    <source>
        <dbReference type="Proteomes" id="UP000694865"/>
    </source>
</evidence>
<keyword evidence="10" id="KW-0173">Coenzyme A biosynthesis</keyword>
<accession>A0ABM0MV05</accession>
<organism evidence="17 18">
    <name type="scientific">Saccoglossus kowalevskii</name>
    <name type="common">Acorn worm</name>
    <dbReference type="NCBI Taxonomy" id="10224"/>
    <lineage>
        <taxon>Eukaryota</taxon>
        <taxon>Metazoa</taxon>
        <taxon>Hemichordata</taxon>
        <taxon>Enteropneusta</taxon>
        <taxon>Harrimaniidae</taxon>
        <taxon>Saccoglossus</taxon>
    </lineage>
</organism>
<dbReference type="InterPro" id="IPR035073">
    <property type="entry name" value="At2g17340_3_helix_bundle"/>
</dbReference>
<keyword evidence="7" id="KW-0547">Nucleotide-binding</keyword>
<evidence type="ECO:0000256" key="11">
    <source>
        <dbReference type="ARBA" id="ARBA00023074"/>
    </source>
</evidence>
<keyword evidence="12" id="KW-0464">Manganese</keyword>
<dbReference type="PANTHER" id="PTHR12280:SF20">
    <property type="entry name" value="4'-PHOSPHOPANTETHEINE PHOSPHATASE"/>
    <property type="match status" value="1"/>
</dbReference>
<evidence type="ECO:0000256" key="2">
    <source>
        <dbReference type="ARBA" id="ARBA00001967"/>
    </source>
</evidence>
<gene>
    <name evidence="18" type="primary">LOC102809554</name>
</gene>
<keyword evidence="11" id="KW-0944">Nitration</keyword>
<dbReference type="Gene3D" id="3.30.420.510">
    <property type="match status" value="1"/>
</dbReference>
<sequence length="682" mass="75834">MATQFQIIPPGKFSFKGNIGKNGSRDLNIGEKPQSVRINTLIYCMGDREEEFFNCFEFPPAPVPQEKEEEAVDWKQREGETVDEYITGLYLLAGHCNYGNLKEELIRDCIVVGIRDKKLQRKLQLIEKEDEMACLIKGCNFLLKNIPDEAFAFVRHGNPEYQFQTSEPNIFPYLLLNVGSGVSIVKVESEDKYERIGGTAMGGGTFLGLGSLLTNAKEFDDLLNLAVKGDHRNVDMLVKDIYGGAYSALGLPGDLLASSFGKTVRNSKQATGEAEEDIAKSLLHMISNDIGQIACLYANLHGLKKCYFGGYFIRGQPVTMSTITFAMNYWSKGEVQGLFLRHEGYLGAIGAFLKGAEEDDTVKYQWGENYAGSSGLTCSSPPPYGKFATRGRSGTFDMLELDRLDHPLVHLPKLRDPGHYHADTVDLTKDTEARIYWLDCFEEAIDRVAKCAVKSQPNSEDSQERAQQFIIKYRKRLQELREQPFKVAHPVRKSVKVSCVFGISGKSSATDTSCTKTSSRSPMVEGQPHKLAIIFVDNSGADVILGVFPLVKELLNRGTEVILSANSGPALNDITHNELRIVIKRVTELDSDICLAVDENRLTLLESGSASPCLDLSRVDQELAEQCRKADLLIFEGMGRAVHTNLEASFTCESLKLAVLKNKWLANRLGGEAFSVMFKYER</sequence>
<name>A0ABM0MV05_SACKO</name>
<evidence type="ECO:0000256" key="1">
    <source>
        <dbReference type="ARBA" id="ARBA00001936"/>
    </source>
</evidence>
<evidence type="ECO:0000313" key="18">
    <source>
        <dbReference type="RefSeq" id="XP_006823846.1"/>
    </source>
</evidence>
<comment type="function">
    <text evidence="15">Phosphatase which shows a preference for 4'-phosphopantetheine and its oxidatively damaged forms (sulfonate or S-sulfonate), providing strong indirect evidence that the phosphatase activity pre-empts damage in the coenzyme A (CoA) pathway. Hydrolyzing excess 4'-phosphopantetheine could constitute a directed overflow mechanism to prevent its oxidation to the S-sulfonate, sulfonate, or other forms. Hydrolyzing 4'-phosphopantetheine sulfonate or S-sulfonate would forestall their conversion to inactive forms of CoA and acyl carrier protein. May play a role in the physiological regulation of CoA intracellular levels.</text>
</comment>
<comment type="cofactor">
    <cofactor evidence="2">
        <name>Ni(2+)</name>
        <dbReference type="ChEBI" id="CHEBI:49786"/>
    </cofactor>
</comment>
<dbReference type="PANTHER" id="PTHR12280">
    <property type="entry name" value="PANTOTHENATE KINASE"/>
    <property type="match status" value="1"/>
</dbReference>
<feature type="domain" description="Damage-control phosphatase ARMT1-like metal-binding" evidence="16">
    <location>
        <begin position="525"/>
        <end position="672"/>
    </location>
</feature>
<comment type="catalytic activity">
    <reaction evidence="13">
        <text>(R)-4'-phospho-S-sulfopantetheine + H2O = (R)-S-sulfopantetheine + phosphate</text>
        <dbReference type="Rhea" id="RHEA:68340"/>
        <dbReference type="ChEBI" id="CHEBI:15377"/>
        <dbReference type="ChEBI" id="CHEBI:43474"/>
        <dbReference type="ChEBI" id="CHEBI:177302"/>
        <dbReference type="ChEBI" id="CHEBI:177303"/>
    </reaction>
    <physiologicalReaction direction="left-to-right" evidence="13">
        <dbReference type="Rhea" id="RHEA:68341"/>
    </physiologicalReaction>
</comment>
<proteinExistence type="predicted"/>
<dbReference type="InterPro" id="IPR043129">
    <property type="entry name" value="ATPase_NBD"/>
</dbReference>
<comment type="cofactor">
    <cofactor evidence="1">
        <name>Mn(2+)</name>
        <dbReference type="ChEBI" id="CHEBI:29035"/>
    </cofactor>
</comment>
<dbReference type="Gene3D" id="3.30.420.40">
    <property type="match status" value="1"/>
</dbReference>
<dbReference type="InterPro" id="IPR004567">
    <property type="entry name" value="Type_II_PanK"/>
</dbReference>
<evidence type="ECO:0000259" key="16">
    <source>
        <dbReference type="Pfam" id="PF01937"/>
    </source>
</evidence>
<evidence type="ECO:0000256" key="6">
    <source>
        <dbReference type="ARBA" id="ARBA00022723"/>
    </source>
</evidence>
<evidence type="ECO:0000256" key="14">
    <source>
        <dbReference type="ARBA" id="ARBA00032948"/>
    </source>
</evidence>
<dbReference type="RefSeq" id="XP_006823846.1">
    <property type="nucleotide sequence ID" value="XM_006823783.1"/>
</dbReference>
<evidence type="ECO:0000256" key="8">
    <source>
        <dbReference type="ARBA" id="ARBA00022801"/>
    </source>
</evidence>